<dbReference type="Proteomes" id="UP000008895">
    <property type="component" value="Chromosome"/>
</dbReference>
<dbReference type="GO" id="GO:0004519">
    <property type="term" value="F:endonuclease activity"/>
    <property type="evidence" value="ECO:0007669"/>
    <property type="project" value="UniProtKB-KW"/>
</dbReference>
<organism evidence="7 8">
    <name type="scientific">Capnocytophaga canimorsus (strain 5)</name>
    <dbReference type="NCBI Taxonomy" id="860228"/>
    <lineage>
        <taxon>Bacteria</taxon>
        <taxon>Pseudomonadati</taxon>
        <taxon>Bacteroidota</taxon>
        <taxon>Flavobacteriia</taxon>
        <taxon>Flavobacteriales</taxon>
        <taxon>Flavobacteriaceae</taxon>
        <taxon>Capnocytophaga</taxon>
    </lineage>
</organism>
<evidence type="ECO:0000313" key="8">
    <source>
        <dbReference type="Proteomes" id="UP000008895"/>
    </source>
</evidence>
<keyword evidence="2" id="KW-0680">Restriction system</keyword>
<dbReference type="EC" id="3.1.21.4" evidence="6"/>
<dbReference type="HOGENOM" id="CLU_061760_0_0_10"/>
<dbReference type="RefSeq" id="WP_013997825.1">
    <property type="nucleotide sequence ID" value="NC_015846.1"/>
</dbReference>
<gene>
    <name evidence="7" type="ordered locus">Ccan_17240</name>
</gene>
<dbReference type="STRING" id="860228.Ccan_17240"/>
<dbReference type="Pfam" id="PF09520">
    <property type="entry name" value="RE_TdeIII"/>
    <property type="match status" value="1"/>
</dbReference>
<keyword evidence="3 7" id="KW-0255">Endonuclease</keyword>
<comment type="catalytic activity">
    <reaction evidence="5">
        <text>Endonucleolytic cleavage of DNA to give specific double-stranded fragments with terminal 5'-phosphates.</text>
        <dbReference type="EC" id="3.1.21.4"/>
    </reaction>
</comment>
<dbReference type="AlphaFoldDB" id="F9YSB5"/>
<protein>
    <recommendedName>
        <fullName evidence="6">type II site-specific deoxyribonuclease</fullName>
        <ecNumber evidence="6">3.1.21.4</ecNumber>
    </recommendedName>
</protein>
<dbReference type="REBASE" id="38099">
    <property type="entry name" value="CcaCc5ORF17250P"/>
</dbReference>
<keyword evidence="4" id="KW-0378">Hydrolase</keyword>
<evidence type="ECO:0000256" key="6">
    <source>
        <dbReference type="ARBA" id="ARBA00093790"/>
    </source>
</evidence>
<evidence type="ECO:0000256" key="3">
    <source>
        <dbReference type="ARBA" id="ARBA00022759"/>
    </source>
</evidence>
<proteinExistence type="predicted"/>
<reference evidence="7 8" key="1">
    <citation type="journal article" date="2011" name="J. Bacteriol.">
        <title>Complete genome sequence of the dog commensal and human pathogen Capnocytophaga canimorsus strain 5.</title>
        <authorList>
            <person name="Manfredi P."/>
            <person name="Pagni M."/>
            <person name="Cornelis G.R."/>
        </authorList>
    </citation>
    <scope>NUCLEOTIDE SEQUENCE [LARGE SCALE GENOMIC DNA]</scope>
    <source>
        <strain evidence="8">5</strain>
    </source>
</reference>
<dbReference type="NCBIfam" id="NF045832">
    <property type="entry name" value="restrict_HpyAIV"/>
    <property type="match status" value="1"/>
</dbReference>
<evidence type="ECO:0000256" key="5">
    <source>
        <dbReference type="ARBA" id="ARBA00093760"/>
    </source>
</evidence>
<keyword evidence="8" id="KW-1185">Reference proteome</keyword>
<evidence type="ECO:0000256" key="2">
    <source>
        <dbReference type="ARBA" id="ARBA00022747"/>
    </source>
</evidence>
<evidence type="ECO:0000256" key="4">
    <source>
        <dbReference type="ARBA" id="ARBA00022801"/>
    </source>
</evidence>
<dbReference type="InterPro" id="IPR019045">
    <property type="entry name" value="Restrct_endonuc_II_HinfI"/>
</dbReference>
<name>F9YSB5_CAPCC</name>
<dbReference type="KEGG" id="ccm:Ccan_17240"/>
<dbReference type="OrthoDB" id="830908at2"/>
<accession>F9YSB5</accession>
<dbReference type="EMBL" id="CP002113">
    <property type="protein sequence ID" value="AEK23840.1"/>
    <property type="molecule type" value="Genomic_DNA"/>
</dbReference>
<dbReference type="InterPro" id="IPR054784">
    <property type="entry name" value="HpyAIV-type_restriction_enz"/>
</dbReference>
<evidence type="ECO:0000313" key="7">
    <source>
        <dbReference type="EMBL" id="AEK23840.1"/>
    </source>
</evidence>
<evidence type="ECO:0000256" key="1">
    <source>
        <dbReference type="ARBA" id="ARBA00022722"/>
    </source>
</evidence>
<keyword evidence="1" id="KW-0540">Nuclease</keyword>
<sequence>MILEYEYFKNLLNQKLFEDSYSDLLRKIADNPDRYIGIFRPTKPKTKLIQNITQSHEIRFGDALEYLFEKYFQTTGFTLLPKRFRNNQDKEYNIDQLFANGNTIFMIEQKVRDDHDSTKKVGQFNNFESKYFELTQLYPNYKIIPIMWFIDDSLRKNRKYYLSEMQKMANDYACENFLFYGEEIFGEKGGISDFDLKIWLEVLDYLELWKNTLPDMPEINFDSKAEEVFNEIKDLPPIVFRKIFNNKDIVQQIFPIIFPTGKTLNFLKNDFQNKKENIYQTLATAIEDILKIDRYLKVVLVKIDTPIS</sequence>